<organism evidence="2 3">
    <name type="scientific">Buddleja alternifolia</name>
    <dbReference type="NCBI Taxonomy" id="168488"/>
    <lineage>
        <taxon>Eukaryota</taxon>
        <taxon>Viridiplantae</taxon>
        <taxon>Streptophyta</taxon>
        <taxon>Embryophyta</taxon>
        <taxon>Tracheophyta</taxon>
        <taxon>Spermatophyta</taxon>
        <taxon>Magnoliopsida</taxon>
        <taxon>eudicotyledons</taxon>
        <taxon>Gunneridae</taxon>
        <taxon>Pentapetalae</taxon>
        <taxon>asterids</taxon>
        <taxon>lamiids</taxon>
        <taxon>Lamiales</taxon>
        <taxon>Scrophulariaceae</taxon>
        <taxon>Buddlejeae</taxon>
        <taxon>Buddleja</taxon>
    </lineage>
</organism>
<keyword evidence="3" id="KW-1185">Reference proteome</keyword>
<dbReference type="InterPro" id="IPR004320">
    <property type="entry name" value="BPS1_pln"/>
</dbReference>
<reference evidence="2" key="1">
    <citation type="submission" date="2019-10" db="EMBL/GenBank/DDBJ databases">
        <authorList>
            <person name="Zhang R."/>
            <person name="Pan Y."/>
            <person name="Wang J."/>
            <person name="Ma R."/>
            <person name="Yu S."/>
        </authorList>
    </citation>
    <scope>NUCLEOTIDE SEQUENCE</scope>
    <source>
        <strain evidence="2">LA-IB0</strain>
        <tissue evidence="2">Leaf</tissue>
    </source>
</reference>
<dbReference type="GO" id="GO:0048364">
    <property type="term" value="P:root development"/>
    <property type="evidence" value="ECO:0007669"/>
    <property type="project" value="InterPro"/>
</dbReference>
<keyword evidence="1" id="KW-0175">Coiled coil</keyword>
<dbReference type="Pfam" id="PF03087">
    <property type="entry name" value="BPS1"/>
    <property type="match status" value="1"/>
</dbReference>
<dbReference type="PANTHER" id="PTHR33070:SF129">
    <property type="entry name" value="DUF241 DOMAIN PROTEIN"/>
    <property type="match status" value="1"/>
</dbReference>
<proteinExistence type="predicted"/>
<name>A0AAV6W3I8_9LAMI</name>
<dbReference type="AlphaFoldDB" id="A0AAV6W3I8"/>
<accession>A0AAV6W3I8</accession>
<dbReference type="GO" id="GO:0048367">
    <property type="term" value="P:shoot system development"/>
    <property type="evidence" value="ECO:0007669"/>
    <property type="project" value="InterPro"/>
</dbReference>
<protein>
    <submittedName>
        <fullName evidence="2">Uncharacterized protein</fullName>
    </submittedName>
</protein>
<dbReference type="PANTHER" id="PTHR33070">
    <property type="entry name" value="OS06G0725500 PROTEIN"/>
    <property type="match status" value="1"/>
</dbReference>
<dbReference type="EMBL" id="WHWC01000019">
    <property type="protein sequence ID" value="KAG8364443.1"/>
    <property type="molecule type" value="Genomic_DNA"/>
</dbReference>
<feature type="coiled-coil region" evidence="1">
    <location>
        <begin position="242"/>
        <end position="269"/>
    </location>
</feature>
<evidence type="ECO:0000313" key="3">
    <source>
        <dbReference type="Proteomes" id="UP000826271"/>
    </source>
</evidence>
<evidence type="ECO:0000256" key="1">
    <source>
        <dbReference type="SAM" id="Coils"/>
    </source>
</evidence>
<dbReference type="Proteomes" id="UP000826271">
    <property type="component" value="Unassembled WGS sequence"/>
</dbReference>
<gene>
    <name evidence="2" type="ORF">BUALT_Bualt19G0129400</name>
</gene>
<comment type="caution">
    <text evidence="2">The sequence shown here is derived from an EMBL/GenBank/DDBJ whole genome shotgun (WGS) entry which is preliminary data.</text>
</comment>
<sequence>MAFSPLRSKAFNHGRSLSFPSKTHPSTSQFDENLSIVRGSEASCSSLSSMNNRLNGLKNLYTNVDALLLLPNIQQIISQEGQDKWVDQVLDGYISLLDACTTAKDLVSQTKHDVQELLSALRRKDVRGIHCYLNSRKKSKKMIQKSLKNLRSFTSKQNVLALDKDKQTLALVYMLKEAESVTISMFESLLSFVTTTKVQSRQSGWSLVSKIMRTKKASYERDLNEFEKMDAFLQMSLEDVQVEELMPHLKEMESRIHNLEEELECLFRQLIKTRVFLLNILNH</sequence>
<evidence type="ECO:0000313" key="2">
    <source>
        <dbReference type="EMBL" id="KAG8364443.1"/>
    </source>
</evidence>